<feature type="domain" description="Cobalamin-independent methionine synthase MetE C-terminal/archaeal" evidence="1">
    <location>
        <begin position="10"/>
        <end position="337"/>
    </location>
</feature>
<dbReference type="EMBL" id="JBHSTI010000008">
    <property type="protein sequence ID" value="MFC6237759.1"/>
    <property type="molecule type" value="Genomic_DNA"/>
</dbReference>
<protein>
    <submittedName>
        <fullName evidence="2">Methionine synthase</fullName>
    </submittedName>
</protein>
<dbReference type="InterPro" id="IPR038071">
    <property type="entry name" value="UROD/MetE-like_sf"/>
</dbReference>
<comment type="caution">
    <text evidence="2">The sequence shown here is derived from an EMBL/GenBank/DDBJ whole genome shotgun (WGS) entry which is preliminary data.</text>
</comment>
<gene>
    <name evidence="2" type="ORF">ACFQGU_07700</name>
</gene>
<dbReference type="InterPro" id="IPR002629">
    <property type="entry name" value="Met_Synth_C/arc"/>
</dbReference>
<reference evidence="3" key="1">
    <citation type="journal article" date="2019" name="Int. J. Syst. Evol. Microbiol.">
        <title>The Global Catalogue of Microorganisms (GCM) 10K type strain sequencing project: providing services to taxonomists for standard genome sequencing and annotation.</title>
        <authorList>
            <consortium name="The Broad Institute Genomics Platform"/>
            <consortium name="The Broad Institute Genome Sequencing Center for Infectious Disease"/>
            <person name="Wu L."/>
            <person name="Ma J."/>
        </authorList>
    </citation>
    <scope>NUCLEOTIDE SEQUENCE [LARGE SCALE GENOMIC DNA]</scope>
    <source>
        <strain evidence="3">CGMCC 4.7317</strain>
    </source>
</reference>
<dbReference type="RefSeq" id="WP_386765355.1">
    <property type="nucleotide sequence ID" value="NZ_JBHSTI010000008.1"/>
</dbReference>
<organism evidence="2 3">
    <name type="scientific">Longivirga aurantiaca</name>
    <dbReference type="NCBI Taxonomy" id="1837743"/>
    <lineage>
        <taxon>Bacteria</taxon>
        <taxon>Bacillati</taxon>
        <taxon>Actinomycetota</taxon>
        <taxon>Actinomycetes</taxon>
        <taxon>Sporichthyales</taxon>
        <taxon>Sporichthyaceae</taxon>
        <taxon>Longivirga</taxon>
    </lineage>
</organism>
<keyword evidence="3" id="KW-1185">Reference proteome</keyword>
<evidence type="ECO:0000313" key="3">
    <source>
        <dbReference type="Proteomes" id="UP001596138"/>
    </source>
</evidence>
<dbReference type="Proteomes" id="UP001596138">
    <property type="component" value="Unassembled WGS sequence"/>
</dbReference>
<name>A0ABW1T0B7_9ACTN</name>
<evidence type="ECO:0000313" key="2">
    <source>
        <dbReference type="EMBL" id="MFC6237759.1"/>
    </source>
</evidence>
<dbReference type="Pfam" id="PF01717">
    <property type="entry name" value="Meth_synt_2"/>
    <property type="match status" value="1"/>
</dbReference>
<accession>A0ABW1T0B7</accession>
<dbReference type="Gene3D" id="3.20.20.210">
    <property type="match status" value="1"/>
</dbReference>
<proteinExistence type="predicted"/>
<evidence type="ECO:0000259" key="1">
    <source>
        <dbReference type="Pfam" id="PF01717"/>
    </source>
</evidence>
<dbReference type="SUPFAM" id="SSF51726">
    <property type="entry name" value="UROD/MetE-like"/>
    <property type="match status" value="1"/>
</dbReference>
<sequence length="355" mass="36616">MLEDLTPAAVTTVGSMPGTSSFEAVSLVVGELSEGDGVPHLPELPARGPGADMVGRTAGLLASVVPDLAVETTAAGWRFADAPGREMRRARSWLAEDLDAFEEALDGFDGWVASSLVGPWTLAAAIELRIGERAVKDRGASRDLAGALAHAATDHLAELRRRVPGARLMLWIDEPALPAVLEGSLPTQSGRGRYAAVEQPVAETALAAVVEAIQGAGAAAVLHCCTERPPLELLRRTGADALSVDLLLHDQRDDDELGELMQAGRLLVAGVVPGTGPAGASPASEVGDTVGHVTALGHRLGLAPEDLARSVLVSPTCGMAGATPAAARRALAVLRGAGRALRQDDPVTVAVDEER</sequence>